<comment type="caution">
    <text evidence="3">The sequence shown here is derived from an EMBL/GenBank/DDBJ whole genome shotgun (WGS) entry which is preliminary data.</text>
</comment>
<protein>
    <recommendedName>
        <fullName evidence="2">SWIM-type domain-containing protein</fullName>
    </recommendedName>
</protein>
<keyword evidence="4" id="KW-1185">Reference proteome</keyword>
<dbReference type="PROSITE" id="PS50966">
    <property type="entry name" value="ZF_SWIM"/>
    <property type="match status" value="1"/>
</dbReference>
<dbReference type="Pfam" id="PF04434">
    <property type="entry name" value="SWIM"/>
    <property type="match status" value="1"/>
</dbReference>
<evidence type="ECO:0000313" key="3">
    <source>
        <dbReference type="EMBL" id="RYQ96200.1"/>
    </source>
</evidence>
<evidence type="ECO:0000256" key="1">
    <source>
        <dbReference type="PROSITE-ProRule" id="PRU00325"/>
    </source>
</evidence>
<keyword evidence="1" id="KW-0863">Zinc-finger</keyword>
<keyword evidence="1" id="KW-0862">Zinc</keyword>
<proteinExistence type="predicted"/>
<dbReference type="EMBL" id="SDMP01000018">
    <property type="protein sequence ID" value="RYQ96200.1"/>
    <property type="molecule type" value="Genomic_DNA"/>
</dbReference>
<dbReference type="Proteomes" id="UP000289738">
    <property type="component" value="Chromosome B08"/>
</dbReference>
<evidence type="ECO:0000313" key="4">
    <source>
        <dbReference type="Proteomes" id="UP000289738"/>
    </source>
</evidence>
<reference evidence="3 4" key="1">
    <citation type="submission" date="2019-01" db="EMBL/GenBank/DDBJ databases">
        <title>Sequencing of cultivated peanut Arachis hypogaea provides insights into genome evolution and oil improvement.</title>
        <authorList>
            <person name="Chen X."/>
        </authorList>
    </citation>
    <scope>NUCLEOTIDE SEQUENCE [LARGE SCALE GENOMIC DNA]</scope>
    <source>
        <strain evidence="4">cv. Fuhuasheng</strain>
        <tissue evidence="3">Leaves</tissue>
    </source>
</reference>
<evidence type="ECO:0000259" key="2">
    <source>
        <dbReference type="PROSITE" id="PS50966"/>
    </source>
</evidence>
<organism evidence="3 4">
    <name type="scientific">Arachis hypogaea</name>
    <name type="common">Peanut</name>
    <dbReference type="NCBI Taxonomy" id="3818"/>
    <lineage>
        <taxon>Eukaryota</taxon>
        <taxon>Viridiplantae</taxon>
        <taxon>Streptophyta</taxon>
        <taxon>Embryophyta</taxon>
        <taxon>Tracheophyta</taxon>
        <taxon>Spermatophyta</taxon>
        <taxon>Magnoliopsida</taxon>
        <taxon>eudicotyledons</taxon>
        <taxon>Gunneridae</taxon>
        <taxon>Pentapetalae</taxon>
        <taxon>rosids</taxon>
        <taxon>fabids</taxon>
        <taxon>Fabales</taxon>
        <taxon>Fabaceae</taxon>
        <taxon>Papilionoideae</taxon>
        <taxon>50 kb inversion clade</taxon>
        <taxon>dalbergioids sensu lato</taxon>
        <taxon>Dalbergieae</taxon>
        <taxon>Pterocarpus clade</taxon>
        <taxon>Arachis</taxon>
    </lineage>
</organism>
<dbReference type="GO" id="GO:0008270">
    <property type="term" value="F:zinc ion binding"/>
    <property type="evidence" value="ECO:0007669"/>
    <property type="project" value="UniProtKB-KW"/>
</dbReference>
<dbReference type="AlphaFoldDB" id="A0A444Y2S3"/>
<feature type="domain" description="SWIM-type" evidence="2">
    <location>
        <begin position="42"/>
        <end position="74"/>
    </location>
</feature>
<gene>
    <name evidence="3" type="ORF">Ahy_B08g091824</name>
</gene>
<dbReference type="InterPro" id="IPR007527">
    <property type="entry name" value="Znf_SWIM"/>
</dbReference>
<name>A0A444Y2S3_ARAHY</name>
<keyword evidence="1" id="KW-0479">Metal-binding</keyword>
<accession>A0A444Y2S3</accession>
<sequence length="104" mass="11609">MYLLNELFIRKRVEAEARISVGHVFSENEVFKVREMPSELEFAFDLRQRHCDCGEFQVDQMPCRHVFACCANQQLDLHCGAEGHSCSRCRQGGGSGGGGAAQNT</sequence>